<protein>
    <submittedName>
        <fullName evidence="2">Uncharacterized protein</fullName>
    </submittedName>
</protein>
<feature type="region of interest" description="Disordered" evidence="1">
    <location>
        <begin position="367"/>
        <end position="414"/>
    </location>
</feature>
<accession>A0A2I1KU57</accession>
<reference evidence="2 3" key="1">
    <citation type="submission" date="2017-12" db="EMBL/GenBank/DDBJ databases">
        <title>Phylogenetic diversity of female urinary microbiome.</title>
        <authorList>
            <person name="Thomas-White K."/>
            <person name="Wolfe A.J."/>
        </authorList>
    </citation>
    <scope>NUCLEOTIDE SEQUENCE [LARGE SCALE GENOMIC DNA]</scope>
    <source>
        <strain evidence="2 3">UMB0319</strain>
    </source>
</reference>
<evidence type="ECO:0000313" key="3">
    <source>
        <dbReference type="Proteomes" id="UP000234778"/>
    </source>
</evidence>
<dbReference type="InterPro" id="IPR029052">
    <property type="entry name" value="Metallo-depent_PP-like"/>
</dbReference>
<dbReference type="RefSeq" id="WP_101637938.1">
    <property type="nucleotide sequence ID" value="NZ_JAWHHX010000004.1"/>
</dbReference>
<dbReference type="EMBL" id="PKHA01000002">
    <property type="protein sequence ID" value="PKY99162.1"/>
    <property type="molecule type" value="Genomic_DNA"/>
</dbReference>
<dbReference type="GeneID" id="81707956"/>
<organism evidence="2 3">
    <name type="scientific">Actinomyces urogenitalis</name>
    <dbReference type="NCBI Taxonomy" id="103621"/>
    <lineage>
        <taxon>Bacteria</taxon>
        <taxon>Bacillati</taxon>
        <taxon>Actinomycetota</taxon>
        <taxon>Actinomycetes</taxon>
        <taxon>Actinomycetales</taxon>
        <taxon>Actinomycetaceae</taxon>
        <taxon>Actinomyces</taxon>
    </lineage>
</organism>
<sequence>MTFEGTVDHPQLLAGELSYALDGSPIQLGQTIGQGLAGGEHTITYTGTDALGEAIEGAVTFTSSSIPTADGVTQQSGQGAALLTARATNPSGAGLQTTFIAGDVATVGSLRQGWIHVADFDGQSVAADIQVQDAAALEDPLSPDDERTAQAPATSELPVLVGEIDYARPGQRVVWRGQAERSQWAEAYRDSYQWLADNAATRKIAFVAHTGDIIENWNGGASDEARARKQLEFASQTQKLLEDTGVPHAILPGNDDNLAGGDVGEASVYNDYFGPERYQALAASESWKAAGAQYHPWKEGDNQNSYNLFSAGGQDFVTVNLGYDVTPEEAQWASSVLKQYSTRNAIIHPRLPRVLLQPGRARYQAVSRRRDHQRPGDRRQFQCGLGPVRSRARGEHHGAQGRGQRGAQRRRAAR</sequence>
<dbReference type="SUPFAM" id="SSF56300">
    <property type="entry name" value="Metallo-dependent phosphatases"/>
    <property type="match status" value="1"/>
</dbReference>
<evidence type="ECO:0000313" key="2">
    <source>
        <dbReference type="EMBL" id="PKY99162.1"/>
    </source>
</evidence>
<dbReference type="InterPro" id="IPR051918">
    <property type="entry name" value="STPP_CPPED1"/>
</dbReference>
<dbReference type="Gene3D" id="3.60.21.10">
    <property type="match status" value="1"/>
</dbReference>
<proteinExistence type="predicted"/>
<dbReference type="AlphaFoldDB" id="A0A2I1KU57"/>
<gene>
    <name evidence="2" type="ORF">CYJ26_03270</name>
</gene>
<evidence type="ECO:0000256" key="1">
    <source>
        <dbReference type="SAM" id="MobiDB-lite"/>
    </source>
</evidence>
<dbReference type="PANTHER" id="PTHR43143:SF5">
    <property type="entry name" value="SECRETED PROTEIN"/>
    <property type="match status" value="1"/>
</dbReference>
<name>A0A2I1KU57_9ACTO</name>
<comment type="caution">
    <text evidence="2">The sequence shown here is derived from an EMBL/GenBank/DDBJ whole genome shotgun (WGS) entry which is preliminary data.</text>
</comment>
<dbReference type="Proteomes" id="UP000234778">
    <property type="component" value="Unassembled WGS sequence"/>
</dbReference>
<dbReference type="PANTHER" id="PTHR43143">
    <property type="entry name" value="METALLOPHOSPHOESTERASE, CALCINEURIN SUPERFAMILY"/>
    <property type="match status" value="1"/>
</dbReference>